<keyword evidence="11" id="KW-1185">Reference proteome</keyword>
<gene>
    <name evidence="10" type="primary">trpC</name>
    <name evidence="10" type="ORF">JMN32_24395</name>
</gene>
<keyword evidence="6" id="KW-0822">Tryptophan biosynthesis</keyword>
<evidence type="ECO:0000313" key="11">
    <source>
        <dbReference type="Proteomes" id="UP000614216"/>
    </source>
</evidence>
<evidence type="ECO:0000256" key="6">
    <source>
        <dbReference type="ARBA" id="ARBA00022822"/>
    </source>
</evidence>
<evidence type="ECO:0000256" key="1">
    <source>
        <dbReference type="ARBA" id="ARBA00001633"/>
    </source>
</evidence>
<dbReference type="GO" id="GO:0000162">
    <property type="term" value="P:L-tryptophan biosynthetic process"/>
    <property type="evidence" value="ECO:0007669"/>
    <property type="project" value="UniProtKB-KW"/>
</dbReference>
<dbReference type="PANTHER" id="PTHR22854:SF2">
    <property type="entry name" value="INDOLE-3-GLYCEROL-PHOSPHATE SYNTHASE"/>
    <property type="match status" value="1"/>
</dbReference>
<evidence type="ECO:0000313" key="10">
    <source>
        <dbReference type="EMBL" id="MBL6449475.1"/>
    </source>
</evidence>
<dbReference type="CDD" id="cd00331">
    <property type="entry name" value="IGPS"/>
    <property type="match status" value="1"/>
</dbReference>
<dbReference type="InterPro" id="IPR001468">
    <property type="entry name" value="Indole-3-GlycerolPSynthase_CS"/>
</dbReference>
<evidence type="ECO:0000256" key="8">
    <source>
        <dbReference type="ARBA" id="ARBA00023239"/>
    </source>
</evidence>
<dbReference type="InterPro" id="IPR013798">
    <property type="entry name" value="Indole-3-glycerol_P_synth_dom"/>
</dbReference>
<proteinExistence type="predicted"/>
<sequence>MNILEEIVEHKRIEVQRKRELFPVKLLEQSLFFNTQPVSLKKYVLREDKSGVIAEIKRRSPSKGVINPEVSVERISIGYMQAGASALSVLTDTNYFGGKNEDLLVARKFNFCPILRKDFTVDEYQIIEAKSIGADAILLIAAVLTPQEVLQMAKFAHSLELEVLLEIHNEDELGHINDHIDLVGVNNRDLTTFDVNINTSIKLSGIIPSGVVKVSESGIHSPEDVIELKKHGFNGFLIGERFMRNSRPEKSCARFIEQLSEIEKVNYAKA</sequence>
<comment type="catalytic activity">
    <reaction evidence="1">
        <text>1-(2-carboxyphenylamino)-1-deoxy-D-ribulose 5-phosphate + H(+) = (1S,2R)-1-C-(indol-3-yl)glycerol 3-phosphate + CO2 + H2O</text>
        <dbReference type="Rhea" id="RHEA:23476"/>
        <dbReference type="ChEBI" id="CHEBI:15377"/>
        <dbReference type="ChEBI" id="CHEBI:15378"/>
        <dbReference type="ChEBI" id="CHEBI:16526"/>
        <dbReference type="ChEBI" id="CHEBI:58613"/>
        <dbReference type="ChEBI" id="CHEBI:58866"/>
        <dbReference type="EC" id="4.1.1.48"/>
    </reaction>
</comment>
<dbReference type="InterPro" id="IPR011060">
    <property type="entry name" value="RibuloseP-bd_barrel"/>
</dbReference>
<keyword evidence="5" id="KW-0210">Decarboxylase</keyword>
<keyword evidence="4" id="KW-0028">Amino-acid biosynthesis</keyword>
<evidence type="ECO:0000256" key="4">
    <source>
        <dbReference type="ARBA" id="ARBA00022605"/>
    </source>
</evidence>
<dbReference type="InterPro" id="IPR045186">
    <property type="entry name" value="Indole-3-glycerol_P_synth"/>
</dbReference>
<dbReference type="GO" id="GO:0004640">
    <property type="term" value="F:phosphoribosylanthranilate isomerase activity"/>
    <property type="evidence" value="ECO:0007669"/>
    <property type="project" value="TreeGrafter"/>
</dbReference>
<name>A0A937G3T4_9BACT</name>
<comment type="caution">
    <text evidence="10">The sequence shown here is derived from an EMBL/GenBank/DDBJ whole genome shotgun (WGS) entry which is preliminary data.</text>
</comment>
<dbReference type="PANTHER" id="PTHR22854">
    <property type="entry name" value="TRYPTOPHAN BIOSYNTHESIS PROTEIN"/>
    <property type="match status" value="1"/>
</dbReference>
<dbReference type="PROSITE" id="PS00614">
    <property type="entry name" value="IGPS"/>
    <property type="match status" value="1"/>
</dbReference>
<evidence type="ECO:0000256" key="7">
    <source>
        <dbReference type="ARBA" id="ARBA00023141"/>
    </source>
</evidence>
<dbReference type="Proteomes" id="UP000614216">
    <property type="component" value="Unassembled WGS sequence"/>
</dbReference>
<dbReference type="EC" id="4.1.1.48" evidence="3"/>
<dbReference type="InterPro" id="IPR013785">
    <property type="entry name" value="Aldolase_TIM"/>
</dbReference>
<dbReference type="GO" id="GO:0004425">
    <property type="term" value="F:indole-3-glycerol-phosphate synthase activity"/>
    <property type="evidence" value="ECO:0007669"/>
    <property type="project" value="UniProtKB-EC"/>
</dbReference>
<dbReference type="NCBIfam" id="NF001377">
    <property type="entry name" value="PRK00278.2-4"/>
    <property type="match status" value="1"/>
</dbReference>
<dbReference type="Gene3D" id="3.20.20.70">
    <property type="entry name" value="Aldolase class I"/>
    <property type="match status" value="1"/>
</dbReference>
<keyword evidence="7" id="KW-0057">Aromatic amino acid biosynthesis</keyword>
<protein>
    <recommendedName>
        <fullName evidence="3">indole-3-glycerol-phosphate synthase</fullName>
        <ecNumber evidence="3">4.1.1.48</ecNumber>
    </recommendedName>
</protein>
<accession>A0A937G3T4</accession>
<feature type="domain" description="Indole-3-glycerol phosphate synthase" evidence="9">
    <location>
        <begin position="4"/>
        <end position="251"/>
    </location>
</feature>
<dbReference type="RefSeq" id="WP_202858995.1">
    <property type="nucleotide sequence ID" value="NZ_JAEUGD010000066.1"/>
</dbReference>
<dbReference type="Pfam" id="PF00218">
    <property type="entry name" value="IGPS"/>
    <property type="match status" value="1"/>
</dbReference>
<organism evidence="10 11">
    <name type="scientific">Fulvivirga marina</name>
    <dbReference type="NCBI Taxonomy" id="2494733"/>
    <lineage>
        <taxon>Bacteria</taxon>
        <taxon>Pseudomonadati</taxon>
        <taxon>Bacteroidota</taxon>
        <taxon>Cytophagia</taxon>
        <taxon>Cytophagales</taxon>
        <taxon>Fulvivirgaceae</taxon>
        <taxon>Fulvivirga</taxon>
    </lineage>
</organism>
<dbReference type="FunFam" id="3.20.20.70:FF:000024">
    <property type="entry name" value="Indole-3-glycerol phosphate synthase"/>
    <property type="match status" value="1"/>
</dbReference>
<evidence type="ECO:0000259" key="9">
    <source>
        <dbReference type="Pfam" id="PF00218"/>
    </source>
</evidence>
<keyword evidence="8 10" id="KW-0456">Lyase</keyword>
<comment type="pathway">
    <text evidence="2">Amino-acid biosynthesis; L-tryptophan biosynthesis; L-tryptophan from chorismate: step 4/5.</text>
</comment>
<evidence type="ECO:0000256" key="5">
    <source>
        <dbReference type="ARBA" id="ARBA00022793"/>
    </source>
</evidence>
<evidence type="ECO:0000256" key="2">
    <source>
        <dbReference type="ARBA" id="ARBA00004696"/>
    </source>
</evidence>
<dbReference type="SUPFAM" id="SSF51366">
    <property type="entry name" value="Ribulose-phoshate binding barrel"/>
    <property type="match status" value="1"/>
</dbReference>
<dbReference type="EMBL" id="JAEUGD010000066">
    <property type="protein sequence ID" value="MBL6449475.1"/>
    <property type="molecule type" value="Genomic_DNA"/>
</dbReference>
<evidence type="ECO:0000256" key="3">
    <source>
        <dbReference type="ARBA" id="ARBA00012362"/>
    </source>
</evidence>
<dbReference type="AlphaFoldDB" id="A0A937G3T4"/>
<reference evidence="10" key="1">
    <citation type="submission" date="2021-01" db="EMBL/GenBank/DDBJ databases">
        <title>Fulvivirga kasyanovii gen. nov., sp nov., a novel member of the phylum Bacteroidetes isolated from seawater in a mussel farm.</title>
        <authorList>
            <person name="Zhao L.-H."/>
            <person name="Wang Z.-J."/>
        </authorList>
    </citation>
    <scope>NUCLEOTIDE SEQUENCE</scope>
    <source>
        <strain evidence="10">29W222</strain>
    </source>
</reference>